<keyword evidence="5" id="KW-0045">Antibiotic biosynthesis</keyword>
<dbReference type="PROSITE" id="PS50075">
    <property type="entry name" value="CARRIER"/>
    <property type="match status" value="1"/>
</dbReference>
<dbReference type="InterPro" id="IPR041618">
    <property type="entry name" value="PKS_DE"/>
</dbReference>
<dbReference type="InterPro" id="IPR001227">
    <property type="entry name" value="Ac_transferase_dom_sf"/>
</dbReference>
<dbReference type="Pfam" id="PF18369">
    <property type="entry name" value="PKS_DE"/>
    <property type="match status" value="1"/>
</dbReference>
<dbReference type="GO" id="GO:0004315">
    <property type="term" value="F:3-oxoacyl-[acyl-carrier-protein] synthase activity"/>
    <property type="evidence" value="ECO:0007669"/>
    <property type="project" value="InterPro"/>
</dbReference>
<dbReference type="Gene3D" id="3.30.70.3290">
    <property type="match status" value="1"/>
</dbReference>
<keyword evidence="3" id="KW-0597">Phosphoprotein</keyword>
<dbReference type="PROSITE" id="PS00606">
    <property type="entry name" value="KS3_1"/>
    <property type="match status" value="1"/>
</dbReference>
<dbReference type="InterPro" id="IPR015083">
    <property type="entry name" value="NorB/c/GfsB-D-like_docking"/>
</dbReference>
<dbReference type="CDD" id="cd08952">
    <property type="entry name" value="KR_1_SDR_x"/>
    <property type="match status" value="1"/>
</dbReference>
<dbReference type="InterPro" id="IPR016035">
    <property type="entry name" value="Acyl_Trfase/lysoPLipase"/>
</dbReference>
<dbReference type="Pfam" id="PF00109">
    <property type="entry name" value="ketoacyl-synt"/>
    <property type="match status" value="1"/>
</dbReference>
<keyword evidence="2" id="KW-0596">Phosphopantetheine</keyword>
<reference evidence="11" key="1">
    <citation type="journal article" date="2014" name="Int. J. Syst. Evol. Microbiol.">
        <title>Complete genome sequence of Corynebacterium casei LMG S-19264T (=DSM 44701T), isolated from a smear-ripened cheese.</title>
        <authorList>
            <consortium name="US DOE Joint Genome Institute (JGI-PGF)"/>
            <person name="Walter F."/>
            <person name="Albersmeier A."/>
            <person name="Kalinowski J."/>
            <person name="Ruckert C."/>
        </authorList>
    </citation>
    <scope>NUCLEOTIDE SEQUENCE</scope>
    <source>
        <strain evidence="11">JCM 5069</strain>
    </source>
</reference>
<dbReference type="PANTHER" id="PTHR43775">
    <property type="entry name" value="FATTY ACID SYNTHASE"/>
    <property type="match status" value="1"/>
</dbReference>
<dbReference type="CDD" id="cd00833">
    <property type="entry name" value="PKS"/>
    <property type="match status" value="1"/>
</dbReference>
<dbReference type="SUPFAM" id="SSF53901">
    <property type="entry name" value="Thiolase-like"/>
    <property type="match status" value="1"/>
</dbReference>
<evidence type="ECO:0000256" key="1">
    <source>
        <dbReference type="ARBA" id="ARBA00001957"/>
    </source>
</evidence>
<dbReference type="Gene3D" id="1.10.1200.10">
    <property type="entry name" value="ACP-like"/>
    <property type="match status" value="1"/>
</dbReference>
<feature type="region of interest" description="Disordered" evidence="8">
    <location>
        <begin position="1644"/>
        <end position="1670"/>
    </location>
</feature>
<dbReference type="Gene3D" id="3.40.47.10">
    <property type="match status" value="1"/>
</dbReference>
<dbReference type="SUPFAM" id="SSF47336">
    <property type="entry name" value="ACP-like"/>
    <property type="match status" value="1"/>
</dbReference>
<dbReference type="InterPro" id="IPR050091">
    <property type="entry name" value="PKS_NRPS_Biosynth_Enz"/>
</dbReference>
<dbReference type="InterPro" id="IPR032821">
    <property type="entry name" value="PKS_assoc"/>
</dbReference>
<dbReference type="InterPro" id="IPR013968">
    <property type="entry name" value="PKS_KR"/>
</dbReference>
<dbReference type="InterPro" id="IPR020806">
    <property type="entry name" value="PKS_PP-bd"/>
</dbReference>
<dbReference type="InterPro" id="IPR018201">
    <property type="entry name" value="Ketoacyl_synth_AS"/>
</dbReference>
<evidence type="ECO:0000259" key="9">
    <source>
        <dbReference type="PROSITE" id="PS50075"/>
    </source>
</evidence>
<dbReference type="InterPro" id="IPR014043">
    <property type="entry name" value="Acyl_transferase_dom"/>
</dbReference>
<comment type="caution">
    <text evidence="11">The sequence shown here is derived from an EMBL/GenBank/DDBJ whole genome shotgun (WGS) entry which is preliminary data.</text>
</comment>
<keyword evidence="12" id="KW-1185">Reference proteome</keyword>
<dbReference type="Pfam" id="PF08990">
    <property type="entry name" value="Docking"/>
    <property type="match status" value="1"/>
</dbReference>
<evidence type="ECO:0000256" key="3">
    <source>
        <dbReference type="ARBA" id="ARBA00022553"/>
    </source>
</evidence>
<dbReference type="InterPro" id="IPR057326">
    <property type="entry name" value="KR_dom"/>
</dbReference>
<evidence type="ECO:0000256" key="7">
    <source>
        <dbReference type="ARBA" id="ARBA00023315"/>
    </source>
</evidence>
<name>A0A919GPT7_9ACTN</name>
<dbReference type="PANTHER" id="PTHR43775:SF51">
    <property type="entry name" value="INACTIVE PHENOLPHTHIOCEROL SYNTHESIS POLYKETIDE SYNTHASE TYPE I PKS1-RELATED"/>
    <property type="match status" value="1"/>
</dbReference>
<dbReference type="Pfam" id="PF08659">
    <property type="entry name" value="KR"/>
    <property type="match status" value="1"/>
</dbReference>
<dbReference type="Proteomes" id="UP000603708">
    <property type="component" value="Unassembled WGS sequence"/>
</dbReference>
<dbReference type="Gene3D" id="6.10.140.1830">
    <property type="match status" value="1"/>
</dbReference>
<dbReference type="InterPro" id="IPR020841">
    <property type="entry name" value="PKS_Beta-ketoAc_synthase_dom"/>
</dbReference>
<dbReference type="SMART" id="SM00825">
    <property type="entry name" value="PKS_KS"/>
    <property type="match status" value="1"/>
</dbReference>
<keyword evidence="7" id="KW-0012">Acyltransferase</keyword>
<dbReference type="Pfam" id="PF02801">
    <property type="entry name" value="Ketoacyl-synt_C"/>
    <property type="match status" value="1"/>
</dbReference>
<dbReference type="NCBIfam" id="NF045894">
    <property type="entry name" value="PKS_plus_SDR"/>
    <property type="match status" value="1"/>
</dbReference>
<dbReference type="InterPro" id="IPR036736">
    <property type="entry name" value="ACP-like_sf"/>
</dbReference>
<keyword evidence="6" id="KW-0511">Multifunctional enzyme</keyword>
<gene>
    <name evidence="11" type="ORF">GCM10018793_67930</name>
</gene>
<feature type="compositionally biased region" description="Low complexity" evidence="8">
    <location>
        <begin position="1047"/>
        <end position="1056"/>
    </location>
</feature>
<evidence type="ECO:0008006" key="13">
    <source>
        <dbReference type="Google" id="ProtNLM"/>
    </source>
</evidence>
<dbReference type="InterPro" id="IPR016036">
    <property type="entry name" value="Malonyl_transacylase_ACP-bd"/>
</dbReference>
<sequence length="1670" mass="170959">MTDQTNEKKLVDYLKRVTAELHETRQRLAQAEAVRREPIAIVGMACRYPGGVRDPEDLWRLVSEGTDAVSAFPGDRGWDPGLHHPDPEHPGTSYAREGGFLYDAADFDAEFFGISPREAMAMDPQQRLLLEVAWEALERAGIDAHALRGTPTGVFAGVMYGDYGARLMGSGGGAYEGLLGNGSAGSIASGRVSYALGLEGPAVTVDTACSSSLVALHLACQALRAGECDTALAGGVTVMATPTLFVEFSRQRGMAPDGRCKSFSADADGAGWSEGVGLVALERLADARRHGHRVLALVTGSAVNQDGASNGLTAPNGPSQQRLIHQALRAARLSPADVDVVEAHGTGTSLGDPIEAQALLAVYGRNRPADRPLRLGSIKSNIGHTQAAAGVAGVIKMVQAMRHGVLPRTLHAERPSPHVDWSTGAVSLLTEEAPWPAADRPRRAAVSSFGISGTNAHLILEAAPEAAAAAPAATGSAAGAEYAAGAAQGADVPAPWVVSAASAGALRAQAERLRAFVVDRPELSADDIGRSLATTRAALTHRAVVIAGHRDEFLQRLGFLAGDQPAGNVVRGTASAGRLAFLFSGQGSQHHGMGQGLYAAFPAFARALDEVCALLDPHLERPLKAVMWPTRGTRDAALLDETAYTQAALFAVEVALFRLFEHYGLTPDYVMGHSIGELAAAHAAGVLTLADACTLVAARGRLMQRLPEGGAMVSVQAPEADVRAALDACGKEGAAAPGMAVAAVNGPASTVVSGDEDAVLALAAAFAQRGCKTRRLRVSHAFHSPRMAPMLAEFAAVAESLVHHPPRIPVVSNLTGRVATAEEIGDPGYWVAHARDAVRFADGVAALRAEGVATCLELGPDAVLTPMAAACLTAGPDGGSNTDANADADADTAAVPVPALRARRPETQTFLGALAHAHTRGRPVDWAAFFAERGARTVELPTYAFRHRRYWIDAPPAGTAAAGARADGARADGAEFWSAVEQEDLEGLAAALEVGGEGRAALKTLLPALAAHRRSGRRHYRTVWEPLAAPTGRPEGTWLVPVPAPEAGPGDDTTGDTTGGPTGRTADDAAGAPTGGQVGELLGALAAQGLRIVPFEVPVAGRDGAGAGADGGAGAGADGGTELGRRLRERLAAEPPVDGVLSLLALSGARPAAGHGTAAAAPEGTGGIRQDPAPRLTATLALVKALGEAGVTAPLWIATSGARAVLPQDAPDDIPQAALWGLGQALAADLPGLRLGLLDLPHRPADGTARWLAALLAADGTERQVALRPAGLFARRLVPAALPRDPGAADDWRPHGTVLVTGAATELGAGTARWVAGHDGAHVLLPLAAEDAGHPEVARLRTDLGDRVRAVTCDLTDRRAVADLLAVVPADRPLTAVLHVTADAGPARPVTAGGIGRGLTEQAAGAHLDALTRAPSGAGGVPLFVTVSLLSGALGLPGLGNPAPGHAALDAVMAHRAAAGAPALSLRVAPFTERHTATPFPSAVRPAPAAAVTALIGRAPALAGRSLVVADIDWERLVPQLGTDPAPALLRGVPAARRVLDAVEAAPAPTAPRLLELPPGELLQALLDLIRAQAAAVLGRPGPESIGPDDDFLGMGFSSFTALELTTRMRTAGVDVKPTAPFDHPTPAALARLLHAELAGADGATGGAARDAATSDTAASDTPYRQGVSS</sequence>
<evidence type="ECO:0000259" key="10">
    <source>
        <dbReference type="PROSITE" id="PS52004"/>
    </source>
</evidence>
<dbReference type="GO" id="GO:0031177">
    <property type="term" value="F:phosphopantetheine binding"/>
    <property type="evidence" value="ECO:0007669"/>
    <property type="project" value="InterPro"/>
</dbReference>
<dbReference type="SUPFAM" id="SSF55048">
    <property type="entry name" value="Probable ACP-binding domain of malonyl-CoA ACP transacylase"/>
    <property type="match status" value="1"/>
</dbReference>
<keyword evidence="4" id="KW-0808">Transferase</keyword>
<dbReference type="Pfam" id="PF16197">
    <property type="entry name" value="KAsynt_C_assoc"/>
    <property type="match status" value="1"/>
</dbReference>
<feature type="domain" description="Ketosynthase family 3 (KS3)" evidence="10">
    <location>
        <begin position="36"/>
        <end position="462"/>
    </location>
</feature>
<evidence type="ECO:0000256" key="8">
    <source>
        <dbReference type="SAM" id="MobiDB-lite"/>
    </source>
</evidence>
<proteinExistence type="predicted"/>
<dbReference type="Gene3D" id="3.40.50.720">
    <property type="entry name" value="NAD(P)-binding Rossmann-like Domain"/>
    <property type="match status" value="1"/>
</dbReference>
<comment type="cofactor">
    <cofactor evidence="1">
        <name>pantetheine 4'-phosphate</name>
        <dbReference type="ChEBI" id="CHEBI:47942"/>
    </cofactor>
</comment>
<dbReference type="GO" id="GO:0006633">
    <property type="term" value="P:fatty acid biosynthetic process"/>
    <property type="evidence" value="ECO:0007669"/>
    <property type="project" value="InterPro"/>
</dbReference>
<dbReference type="Pfam" id="PF00550">
    <property type="entry name" value="PP-binding"/>
    <property type="match status" value="1"/>
</dbReference>
<dbReference type="SUPFAM" id="SSF52151">
    <property type="entry name" value="FabD/lysophospholipase-like"/>
    <property type="match status" value="1"/>
</dbReference>
<reference evidence="11" key="2">
    <citation type="submission" date="2020-09" db="EMBL/GenBank/DDBJ databases">
        <authorList>
            <person name="Sun Q."/>
            <person name="Ohkuma M."/>
        </authorList>
    </citation>
    <scope>NUCLEOTIDE SEQUENCE</scope>
    <source>
        <strain evidence="11">JCM 5069</strain>
    </source>
</reference>
<dbReference type="SMART" id="SM00827">
    <property type="entry name" value="PKS_AT"/>
    <property type="match status" value="1"/>
</dbReference>
<dbReference type="InterPro" id="IPR009081">
    <property type="entry name" value="PP-bd_ACP"/>
</dbReference>
<dbReference type="Pfam" id="PF00698">
    <property type="entry name" value="Acyl_transf_1"/>
    <property type="match status" value="1"/>
</dbReference>
<dbReference type="SMART" id="SM00823">
    <property type="entry name" value="PKS_PP"/>
    <property type="match status" value="1"/>
</dbReference>
<dbReference type="SUPFAM" id="SSF51735">
    <property type="entry name" value="NAD(P)-binding Rossmann-fold domains"/>
    <property type="match status" value="2"/>
</dbReference>
<feature type="domain" description="Carrier" evidence="9">
    <location>
        <begin position="1564"/>
        <end position="1638"/>
    </location>
</feature>
<evidence type="ECO:0000256" key="2">
    <source>
        <dbReference type="ARBA" id="ARBA00022450"/>
    </source>
</evidence>
<protein>
    <recommendedName>
        <fullName evidence="13">Type I polyketide synthase</fullName>
    </recommendedName>
</protein>
<dbReference type="FunFam" id="3.40.366.10:FF:000002">
    <property type="entry name" value="Probable polyketide synthase 2"/>
    <property type="match status" value="1"/>
</dbReference>
<evidence type="ECO:0000256" key="4">
    <source>
        <dbReference type="ARBA" id="ARBA00022679"/>
    </source>
</evidence>
<evidence type="ECO:0000313" key="11">
    <source>
        <dbReference type="EMBL" id="GHH88401.1"/>
    </source>
</evidence>
<dbReference type="PROSITE" id="PS52004">
    <property type="entry name" value="KS3_2"/>
    <property type="match status" value="1"/>
</dbReference>
<dbReference type="InterPro" id="IPR014031">
    <property type="entry name" value="Ketoacyl_synth_C"/>
</dbReference>
<evidence type="ECO:0000313" key="12">
    <source>
        <dbReference type="Proteomes" id="UP000603708"/>
    </source>
</evidence>
<feature type="region of interest" description="Disordered" evidence="8">
    <location>
        <begin position="1031"/>
        <end position="1075"/>
    </location>
</feature>
<evidence type="ECO:0000256" key="5">
    <source>
        <dbReference type="ARBA" id="ARBA00023194"/>
    </source>
</evidence>
<dbReference type="InterPro" id="IPR036291">
    <property type="entry name" value="NAD(P)-bd_dom_sf"/>
</dbReference>
<dbReference type="SMART" id="SM00822">
    <property type="entry name" value="PKS_KR"/>
    <property type="match status" value="1"/>
</dbReference>
<dbReference type="Gene3D" id="3.40.366.10">
    <property type="entry name" value="Malonyl-Coenzyme A Acyl Carrier Protein, domain 2"/>
    <property type="match status" value="1"/>
</dbReference>
<dbReference type="InterPro" id="IPR016039">
    <property type="entry name" value="Thiolase-like"/>
</dbReference>
<evidence type="ECO:0000256" key="6">
    <source>
        <dbReference type="ARBA" id="ARBA00023268"/>
    </source>
</evidence>
<dbReference type="EMBL" id="BNCD01000036">
    <property type="protein sequence ID" value="GHH88401.1"/>
    <property type="molecule type" value="Genomic_DNA"/>
</dbReference>
<dbReference type="GO" id="GO:0004312">
    <property type="term" value="F:fatty acid synthase activity"/>
    <property type="evidence" value="ECO:0007669"/>
    <property type="project" value="TreeGrafter"/>
</dbReference>
<dbReference type="GO" id="GO:0033068">
    <property type="term" value="P:macrolide biosynthetic process"/>
    <property type="evidence" value="ECO:0007669"/>
    <property type="project" value="UniProtKB-ARBA"/>
</dbReference>
<feature type="compositionally biased region" description="Low complexity" evidence="8">
    <location>
        <begin position="1644"/>
        <end position="1662"/>
    </location>
</feature>
<dbReference type="InterPro" id="IPR014030">
    <property type="entry name" value="Ketoacyl_synth_N"/>
</dbReference>
<organism evidence="11 12">
    <name type="scientific">Streptomyces sulfonofaciens</name>
    <dbReference type="NCBI Taxonomy" id="68272"/>
    <lineage>
        <taxon>Bacteria</taxon>
        <taxon>Bacillati</taxon>
        <taxon>Actinomycetota</taxon>
        <taxon>Actinomycetes</taxon>
        <taxon>Kitasatosporales</taxon>
        <taxon>Streptomycetaceae</taxon>
        <taxon>Streptomyces</taxon>
    </lineage>
</organism>
<dbReference type="FunFam" id="3.40.47.10:FF:000019">
    <property type="entry name" value="Polyketide synthase type I"/>
    <property type="match status" value="1"/>
</dbReference>
<accession>A0A919GPT7</accession>